<keyword evidence="5" id="KW-0812">Transmembrane</keyword>
<evidence type="ECO:0008006" key="11">
    <source>
        <dbReference type="Google" id="ProtNLM"/>
    </source>
</evidence>
<dbReference type="InterPro" id="IPR051906">
    <property type="entry name" value="TolC-like"/>
</dbReference>
<dbReference type="GO" id="GO:1990281">
    <property type="term" value="C:efflux pump complex"/>
    <property type="evidence" value="ECO:0007669"/>
    <property type="project" value="TreeGrafter"/>
</dbReference>
<name>A0A2L1GN94_9BACT</name>
<comment type="subcellular location">
    <subcellularLocation>
        <location evidence="1">Cell outer membrane</location>
    </subcellularLocation>
</comment>
<sequence length="469" mass="52314">MKAMNPSTKSPFCRIRPPCLYGCCLLLCLCLGFPAASQAALSYQDALARALDQEARHQAEEHEARATRADGWRSIAGMGPTLTAHLQPSFNEDRLQRDAVPALEYAGDDRSSSYHDTEIGITLRQPLLDFERLHTARYGSRQIDLADQMRRRSSEELSVRVAELYYAVLAARDSLAVREAEEKTLKQQVEAARSRQALGYGTAIDVHDAEARQALARAATIAGRDELNNARLALQEVLHQEELEDLAPSPALAELPRRERNLAFWQQQARERNTDLQMKDRQAEMARLERQAAWSRFAPRLHAVASYTYSKPSDSLYYGAEEESEGYIGLRLEMDLLNGGADTAASIAAGQRFEAAQARLEESRRAVARSVQSMWDSLGSTYALAEAYEGAAQANRQAMMATEAGYREGVKVLLDVLDAQQKYYSALNQAQNVRNNYMILYYKFVALTGQSELPLQEGPGAAKVRAREQ</sequence>
<dbReference type="GO" id="GO:0015562">
    <property type="term" value="F:efflux transmembrane transporter activity"/>
    <property type="evidence" value="ECO:0007669"/>
    <property type="project" value="InterPro"/>
</dbReference>
<evidence type="ECO:0000313" key="10">
    <source>
        <dbReference type="Proteomes" id="UP000239867"/>
    </source>
</evidence>
<dbReference type="PANTHER" id="PTHR30026">
    <property type="entry name" value="OUTER MEMBRANE PROTEIN TOLC"/>
    <property type="match status" value="1"/>
</dbReference>
<evidence type="ECO:0000256" key="1">
    <source>
        <dbReference type="ARBA" id="ARBA00004442"/>
    </source>
</evidence>
<keyword evidence="3" id="KW-0813">Transport</keyword>
<feature type="chain" id="PRO_5014675654" description="Protein CyaE" evidence="8">
    <location>
        <begin position="40"/>
        <end position="469"/>
    </location>
</feature>
<evidence type="ECO:0000256" key="6">
    <source>
        <dbReference type="ARBA" id="ARBA00023136"/>
    </source>
</evidence>
<dbReference type="Pfam" id="PF02321">
    <property type="entry name" value="OEP"/>
    <property type="match status" value="2"/>
</dbReference>
<keyword evidence="10" id="KW-1185">Reference proteome</keyword>
<keyword evidence="8" id="KW-0732">Signal</keyword>
<keyword evidence="7" id="KW-0998">Cell outer membrane</keyword>
<dbReference type="Gene3D" id="1.20.1600.10">
    <property type="entry name" value="Outer membrane efflux proteins (OEP)"/>
    <property type="match status" value="1"/>
</dbReference>
<evidence type="ECO:0000256" key="4">
    <source>
        <dbReference type="ARBA" id="ARBA00022452"/>
    </source>
</evidence>
<dbReference type="OrthoDB" id="5431639at2"/>
<dbReference type="Proteomes" id="UP000239867">
    <property type="component" value="Chromosome"/>
</dbReference>
<dbReference type="GO" id="GO:0015288">
    <property type="term" value="F:porin activity"/>
    <property type="evidence" value="ECO:0007669"/>
    <property type="project" value="TreeGrafter"/>
</dbReference>
<dbReference type="KEGG" id="deo:CAY53_05975"/>
<evidence type="ECO:0000256" key="8">
    <source>
        <dbReference type="SAM" id="SignalP"/>
    </source>
</evidence>
<comment type="similarity">
    <text evidence="2">Belongs to the outer membrane factor (OMF) (TC 1.B.17) family.</text>
</comment>
<gene>
    <name evidence="9" type="ORF">CAY53_05975</name>
</gene>
<keyword evidence="4" id="KW-1134">Transmembrane beta strand</keyword>
<dbReference type="GO" id="GO:0009279">
    <property type="term" value="C:cell outer membrane"/>
    <property type="evidence" value="ECO:0007669"/>
    <property type="project" value="UniProtKB-SubCell"/>
</dbReference>
<dbReference type="AlphaFoldDB" id="A0A2L1GN94"/>
<proteinExistence type="inferred from homology"/>
<evidence type="ECO:0000256" key="5">
    <source>
        <dbReference type="ARBA" id="ARBA00022692"/>
    </source>
</evidence>
<dbReference type="InterPro" id="IPR003423">
    <property type="entry name" value="OMP_efflux"/>
</dbReference>
<accession>A0A2L1GN94</accession>
<protein>
    <recommendedName>
        <fullName evidence="11">Protein CyaE</fullName>
    </recommendedName>
</protein>
<keyword evidence="6" id="KW-0472">Membrane</keyword>
<feature type="signal peptide" evidence="8">
    <location>
        <begin position="1"/>
        <end position="39"/>
    </location>
</feature>
<dbReference type="PANTHER" id="PTHR30026:SF20">
    <property type="entry name" value="OUTER MEMBRANE PROTEIN TOLC"/>
    <property type="match status" value="1"/>
</dbReference>
<organism evidence="9 10">
    <name type="scientific">Desulfobulbus oralis</name>
    <dbReference type="NCBI Taxonomy" id="1986146"/>
    <lineage>
        <taxon>Bacteria</taxon>
        <taxon>Pseudomonadati</taxon>
        <taxon>Thermodesulfobacteriota</taxon>
        <taxon>Desulfobulbia</taxon>
        <taxon>Desulfobulbales</taxon>
        <taxon>Desulfobulbaceae</taxon>
        <taxon>Desulfobulbus</taxon>
    </lineage>
</organism>
<dbReference type="RefSeq" id="WP_104936362.1">
    <property type="nucleotide sequence ID" value="NZ_CP021255.1"/>
</dbReference>
<reference evidence="9 10" key="1">
    <citation type="journal article" date="2018" name="MBio">
        <title>Insights into the evolution of host association through the isolation and characterization of a novel human periodontal pathobiont, Desulfobulbus oralis.</title>
        <authorList>
            <person name="Cross K.L."/>
            <person name="Chirania P."/>
            <person name="Xiong W."/>
            <person name="Beall C.J."/>
            <person name="Elkins J.G."/>
            <person name="Giannone R.J."/>
            <person name="Griffen A.L."/>
            <person name="Guss A.M."/>
            <person name="Hettich R.L."/>
            <person name="Joshi S.S."/>
            <person name="Mokrzan E.M."/>
            <person name="Martin R.K."/>
            <person name="Zhulin I.B."/>
            <person name="Leys E.J."/>
            <person name="Podar M."/>
        </authorList>
    </citation>
    <scope>NUCLEOTIDE SEQUENCE [LARGE SCALE GENOMIC DNA]</scope>
    <source>
        <strain evidence="9 10">ORNL</strain>
    </source>
</reference>
<dbReference type="EMBL" id="CP021255">
    <property type="protein sequence ID" value="AVD71087.1"/>
    <property type="molecule type" value="Genomic_DNA"/>
</dbReference>
<evidence type="ECO:0000256" key="3">
    <source>
        <dbReference type="ARBA" id="ARBA00022448"/>
    </source>
</evidence>
<evidence type="ECO:0000256" key="2">
    <source>
        <dbReference type="ARBA" id="ARBA00007613"/>
    </source>
</evidence>
<evidence type="ECO:0000313" key="9">
    <source>
        <dbReference type="EMBL" id="AVD71087.1"/>
    </source>
</evidence>
<dbReference type="SUPFAM" id="SSF56954">
    <property type="entry name" value="Outer membrane efflux proteins (OEP)"/>
    <property type="match status" value="1"/>
</dbReference>
<evidence type="ECO:0000256" key="7">
    <source>
        <dbReference type="ARBA" id="ARBA00023237"/>
    </source>
</evidence>